<evidence type="ECO:0000313" key="2">
    <source>
        <dbReference type="Proteomes" id="UP001519332"/>
    </source>
</evidence>
<comment type="caution">
    <text evidence="1">The sequence shown here is derived from an EMBL/GenBank/DDBJ whole genome shotgun (WGS) entry which is preliminary data.</text>
</comment>
<dbReference type="RefSeq" id="WP_209639603.1">
    <property type="nucleotide sequence ID" value="NZ_JAGINW010000001.1"/>
</dbReference>
<dbReference type="Proteomes" id="UP001519332">
    <property type="component" value="Unassembled WGS sequence"/>
</dbReference>
<proteinExistence type="predicted"/>
<protein>
    <submittedName>
        <fullName evidence="1">Uncharacterized protein</fullName>
    </submittedName>
</protein>
<organism evidence="1 2">
    <name type="scientific">Kibdelosporangium banguiense</name>
    <dbReference type="NCBI Taxonomy" id="1365924"/>
    <lineage>
        <taxon>Bacteria</taxon>
        <taxon>Bacillati</taxon>
        <taxon>Actinomycetota</taxon>
        <taxon>Actinomycetes</taxon>
        <taxon>Pseudonocardiales</taxon>
        <taxon>Pseudonocardiaceae</taxon>
        <taxon>Kibdelosporangium</taxon>
    </lineage>
</organism>
<sequence>MPVQDPAKQLARQLADLQRQVSSLSRGSQASHRSIEGGAIAVYDEEGNLRGTVGQLPDGTTGFITVNGPPPPMPSAPILEPTVGGLAITWDGSFFGGAEKPGDFHRLEVHASTYSVYTPNEATHRVDLIGPGTANLILPPSPWTVVFVAVSTADTRSESSISATETPEQAPTYTEVIAANGKNKVFWRKDNAAPTVVEDKLVDGDLWFQADHDFRPMKWDAATSAWVAASFGDQALSGLNVGKLVAGEIAAGQKIIAGPQFGTHAEMASDGFRVYRQDEVEGGTDEVVRLGTSTNDYFAVVNANGELVASVDDTGQGNFSGLNVSGDPVIQGTPLSAMLDEKGGAVVGWFANAFANDYGPIRDAIGVCEVSAIMRKNHLYEISVRLPWRAMVEKDEIRVFVTRRSGTDGTTDTPTAPLASDERLVSWYTTTEAGGRYQTFSGQYVFQPGRNARYRFLLALERGVGTGDAWVLGSQQITLQIRDLGPSIPSTGQFTQGGGSFYQGPPPPPPPPPVQQYYVDLGAVGKASWRGNGSLRTDLGGNEVVQGHDPSGYNGDGRGMWWFNLPVITGTVDRVDVYLYSSHWYYNSGGTVIMNISDQRGLGGDFFRFRGDWHVGGYPKPGGKTVTVPGDWFPLFRGTNNDNYNGRATCITVGPGYGTNFTYYGRFTDIRLRIWYTQ</sequence>
<dbReference type="EMBL" id="JAGINW010000001">
    <property type="protein sequence ID" value="MBP2323346.1"/>
    <property type="molecule type" value="Genomic_DNA"/>
</dbReference>
<keyword evidence="2" id="KW-1185">Reference proteome</keyword>
<accession>A0ABS4TG89</accession>
<name>A0ABS4TG89_9PSEU</name>
<reference evidence="1 2" key="1">
    <citation type="submission" date="2021-03" db="EMBL/GenBank/DDBJ databases">
        <title>Sequencing the genomes of 1000 actinobacteria strains.</title>
        <authorList>
            <person name="Klenk H.-P."/>
        </authorList>
    </citation>
    <scope>NUCLEOTIDE SEQUENCE [LARGE SCALE GENOMIC DNA]</scope>
    <source>
        <strain evidence="1 2">DSM 46670</strain>
    </source>
</reference>
<gene>
    <name evidence="1" type="ORF">JOF56_003731</name>
</gene>
<evidence type="ECO:0000313" key="1">
    <source>
        <dbReference type="EMBL" id="MBP2323346.1"/>
    </source>
</evidence>